<keyword evidence="1" id="KW-0812">Transmembrane</keyword>
<name>A0ABT5VEZ3_9BACI</name>
<proteinExistence type="predicted"/>
<sequence length="42" mass="4654">MYLTPEEAQKRKKRKQMMVNFLIIPAVAVLVGALVALLGAKI</sequence>
<protein>
    <submittedName>
        <fullName evidence="2">Uncharacterized protein</fullName>
    </submittedName>
</protein>
<feature type="transmembrane region" description="Helical" evidence="1">
    <location>
        <begin position="21"/>
        <end position="40"/>
    </location>
</feature>
<evidence type="ECO:0000256" key="1">
    <source>
        <dbReference type="SAM" id="Phobius"/>
    </source>
</evidence>
<evidence type="ECO:0000313" key="3">
    <source>
        <dbReference type="Proteomes" id="UP001148125"/>
    </source>
</evidence>
<dbReference type="EMBL" id="JAOTPO010000007">
    <property type="protein sequence ID" value="MDE5414035.1"/>
    <property type="molecule type" value="Genomic_DNA"/>
</dbReference>
<keyword evidence="3" id="KW-1185">Reference proteome</keyword>
<evidence type="ECO:0000313" key="2">
    <source>
        <dbReference type="EMBL" id="MDE5414035.1"/>
    </source>
</evidence>
<keyword evidence="1" id="KW-0472">Membrane</keyword>
<dbReference type="RefSeq" id="WP_275118651.1">
    <property type="nucleotide sequence ID" value="NZ_JAOTPO010000007.1"/>
</dbReference>
<comment type="caution">
    <text evidence="2">The sequence shown here is derived from an EMBL/GenBank/DDBJ whole genome shotgun (WGS) entry which is preliminary data.</text>
</comment>
<gene>
    <name evidence="2" type="ORF">N7Z68_11650</name>
</gene>
<dbReference type="Proteomes" id="UP001148125">
    <property type="component" value="Unassembled WGS sequence"/>
</dbReference>
<organism evidence="2 3">
    <name type="scientific">Alkalihalobacterium chitinilyticum</name>
    <dbReference type="NCBI Taxonomy" id="2980103"/>
    <lineage>
        <taxon>Bacteria</taxon>
        <taxon>Bacillati</taxon>
        <taxon>Bacillota</taxon>
        <taxon>Bacilli</taxon>
        <taxon>Bacillales</taxon>
        <taxon>Bacillaceae</taxon>
        <taxon>Alkalihalobacterium</taxon>
    </lineage>
</organism>
<reference evidence="2" key="1">
    <citation type="submission" date="2024-05" db="EMBL/GenBank/DDBJ databases">
        <title>Alkalihalobacillus sp. strain MEB203 novel alkaliphilic bacterium from Lonar Lake, India.</title>
        <authorList>
            <person name="Joshi A."/>
            <person name="Thite S."/>
            <person name="Mengade P."/>
        </authorList>
    </citation>
    <scope>NUCLEOTIDE SEQUENCE</scope>
    <source>
        <strain evidence="2">MEB 203</strain>
    </source>
</reference>
<keyword evidence="1" id="KW-1133">Transmembrane helix</keyword>
<accession>A0ABT5VEZ3</accession>